<sequence>MLIKAKTKIGDPTAYTLAVGEDLLVGRNVVLQSNAGNAVLANGFGDYDVTIHGKVSAAWNAVRILTTGACTVTIGEDGALFTAVGAGTGLALSSSNSTVHNAGTIFSAFIGIHMNASVAGGVAELTNSGNIFGTSYGVLGDALAKMTVTNTGSIQGGLTMLGGTLIVQNSGQIIGPVKMGNGAGLIDNSKGGITFGIVEGEGGNDIFRAGRAMDDFDGGDGVDTMDYRAATGAVWVDLDTPANNKGWAKGDVVAGIEILVGSGRGDDRLVGYLSASTDLRGLGGADTILGGNVADRIVGGAGKDLLSGFLGDDMFIYNNVGEGGDRISDFQSAGVAEFLAFARAGFGFTAGGILSAIKPGAFHESTTNRAGDRGDRFIWESDATKLWFDRDGSGGRYAPVLIADLQAGATLTAADILIL</sequence>
<protein>
    <recommendedName>
        <fullName evidence="3">Calcium-binding protein</fullName>
    </recommendedName>
</protein>
<gene>
    <name evidence="1" type="ORF">GCM10007315_22480</name>
</gene>
<dbReference type="Proteomes" id="UP000638981">
    <property type="component" value="Unassembled WGS sequence"/>
</dbReference>
<organism evidence="1 2">
    <name type="scientific">Neogemmobacter tilapiae</name>
    <dbReference type="NCBI Taxonomy" id="875041"/>
    <lineage>
        <taxon>Bacteria</taxon>
        <taxon>Pseudomonadati</taxon>
        <taxon>Pseudomonadota</taxon>
        <taxon>Alphaproteobacteria</taxon>
        <taxon>Rhodobacterales</taxon>
        <taxon>Paracoccaceae</taxon>
        <taxon>Neogemmobacter</taxon>
    </lineage>
</organism>
<dbReference type="SUPFAM" id="SSF51120">
    <property type="entry name" value="beta-Roll"/>
    <property type="match status" value="1"/>
</dbReference>
<evidence type="ECO:0000313" key="2">
    <source>
        <dbReference type="Proteomes" id="UP000638981"/>
    </source>
</evidence>
<proteinExistence type="predicted"/>
<keyword evidence="2" id="KW-1185">Reference proteome</keyword>
<accession>A0A918TQ56</accession>
<evidence type="ECO:0000313" key="1">
    <source>
        <dbReference type="EMBL" id="GHC58345.1"/>
    </source>
</evidence>
<reference evidence="1" key="1">
    <citation type="journal article" date="2014" name="Int. J. Syst. Evol. Microbiol.">
        <title>Complete genome sequence of Corynebacterium casei LMG S-19264T (=DSM 44701T), isolated from a smear-ripened cheese.</title>
        <authorList>
            <consortium name="US DOE Joint Genome Institute (JGI-PGF)"/>
            <person name="Walter F."/>
            <person name="Albersmeier A."/>
            <person name="Kalinowski J."/>
            <person name="Ruckert C."/>
        </authorList>
    </citation>
    <scope>NUCLEOTIDE SEQUENCE</scope>
    <source>
        <strain evidence="1">KCTC 23310</strain>
    </source>
</reference>
<dbReference type="RefSeq" id="WP_189411763.1">
    <property type="nucleotide sequence ID" value="NZ_BMYJ01000006.1"/>
</dbReference>
<dbReference type="AlphaFoldDB" id="A0A918TQ56"/>
<reference evidence="1" key="2">
    <citation type="submission" date="2020-09" db="EMBL/GenBank/DDBJ databases">
        <authorList>
            <person name="Sun Q."/>
            <person name="Kim S."/>
        </authorList>
    </citation>
    <scope>NUCLEOTIDE SEQUENCE</scope>
    <source>
        <strain evidence="1">KCTC 23310</strain>
    </source>
</reference>
<dbReference type="EMBL" id="BMYJ01000006">
    <property type="protein sequence ID" value="GHC58345.1"/>
    <property type="molecule type" value="Genomic_DNA"/>
</dbReference>
<dbReference type="InterPro" id="IPR011049">
    <property type="entry name" value="Serralysin-like_metalloprot_C"/>
</dbReference>
<evidence type="ECO:0008006" key="3">
    <source>
        <dbReference type="Google" id="ProtNLM"/>
    </source>
</evidence>
<name>A0A918TQ56_9RHOB</name>
<dbReference type="PRINTS" id="PR00313">
    <property type="entry name" value="CABNDNGRPT"/>
</dbReference>
<comment type="caution">
    <text evidence="1">The sequence shown here is derived from an EMBL/GenBank/DDBJ whole genome shotgun (WGS) entry which is preliminary data.</text>
</comment>
<dbReference type="Gene3D" id="2.150.10.10">
    <property type="entry name" value="Serralysin-like metalloprotease, C-terminal"/>
    <property type="match status" value="1"/>
</dbReference>